<dbReference type="Pfam" id="PF01753">
    <property type="entry name" value="zf-MYND"/>
    <property type="match status" value="1"/>
</dbReference>
<evidence type="ECO:0000313" key="6">
    <source>
        <dbReference type="EMBL" id="KAJ7641527.1"/>
    </source>
</evidence>
<dbReference type="SUPFAM" id="SSF144232">
    <property type="entry name" value="HIT/MYND zinc finger-like"/>
    <property type="match status" value="1"/>
</dbReference>
<evidence type="ECO:0000256" key="4">
    <source>
        <dbReference type="PROSITE-ProRule" id="PRU00134"/>
    </source>
</evidence>
<accession>A0AAD7C834</accession>
<keyword evidence="7" id="KW-1185">Reference proteome</keyword>
<name>A0AAD7C834_9AGAR</name>
<dbReference type="Gene3D" id="6.10.140.2220">
    <property type="match status" value="1"/>
</dbReference>
<evidence type="ECO:0000256" key="2">
    <source>
        <dbReference type="ARBA" id="ARBA00022771"/>
    </source>
</evidence>
<dbReference type="InterPro" id="IPR002893">
    <property type="entry name" value="Znf_MYND"/>
</dbReference>
<sequence length="443" mass="49925">MPLSTLPRAEILSLLSSMGVDLPRKTKLSDEELDKRLSRTLDSTQYLTRVVPKPPLNPDAYASWFQDKSNKPVLKAISRHNMLEANKNYESSLKDKGNPVELYSNPAMDLRQTLMSIGNACDNGMMPVVLQDKDDSSGICLRVLEVKQFDEQTPILVVLFQHDLKETVSQGSLQWMSSFAKAKQPVLKITATIQEQQLLLRLLYTNSERLVSSYEAKRASTETSFTVSFLLPVGPLTGRDLANYNTNDGCSVCGDPTEKKCSRCGAARYCDAVCQKDDWPTHRTFCNSLKNARWKSIDFCSVDQAGMYSMRINQYDIVQHDDMRKRAEASKASKIQEPPVNMHGLVPFIVKVQLSASNAKGPAYPVVKVRPELDGQSMLLYDQERVFEGMVNRRAADSEAFDDVAKVVKTKGDRGIKTFMWAIRTGEWTIDLCLDSLPDWQKW</sequence>
<reference evidence="6" key="1">
    <citation type="submission" date="2023-03" db="EMBL/GenBank/DDBJ databases">
        <title>Massive genome expansion in bonnet fungi (Mycena s.s.) driven by repeated elements and novel gene families across ecological guilds.</title>
        <authorList>
            <consortium name="Lawrence Berkeley National Laboratory"/>
            <person name="Harder C.B."/>
            <person name="Miyauchi S."/>
            <person name="Viragh M."/>
            <person name="Kuo A."/>
            <person name="Thoen E."/>
            <person name="Andreopoulos B."/>
            <person name="Lu D."/>
            <person name="Skrede I."/>
            <person name="Drula E."/>
            <person name="Henrissat B."/>
            <person name="Morin E."/>
            <person name="Kohler A."/>
            <person name="Barry K."/>
            <person name="LaButti K."/>
            <person name="Morin E."/>
            <person name="Salamov A."/>
            <person name="Lipzen A."/>
            <person name="Mereny Z."/>
            <person name="Hegedus B."/>
            <person name="Baldrian P."/>
            <person name="Stursova M."/>
            <person name="Weitz H."/>
            <person name="Taylor A."/>
            <person name="Grigoriev I.V."/>
            <person name="Nagy L.G."/>
            <person name="Martin F."/>
            <person name="Kauserud H."/>
        </authorList>
    </citation>
    <scope>NUCLEOTIDE SEQUENCE</scope>
    <source>
        <strain evidence="6">9284</strain>
    </source>
</reference>
<comment type="caution">
    <text evidence="6">The sequence shown here is derived from an EMBL/GenBank/DDBJ whole genome shotgun (WGS) entry which is preliminary data.</text>
</comment>
<keyword evidence="3" id="KW-0862">Zinc</keyword>
<dbReference type="PROSITE" id="PS50865">
    <property type="entry name" value="ZF_MYND_2"/>
    <property type="match status" value="1"/>
</dbReference>
<protein>
    <recommendedName>
        <fullName evidence="5">MYND-type domain-containing protein</fullName>
    </recommendedName>
</protein>
<evidence type="ECO:0000256" key="1">
    <source>
        <dbReference type="ARBA" id="ARBA00022723"/>
    </source>
</evidence>
<keyword evidence="1" id="KW-0479">Metal-binding</keyword>
<dbReference type="GO" id="GO:0008270">
    <property type="term" value="F:zinc ion binding"/>
    <property type="evidence" value="ECO:0007669"/>
    <property type="project" value="UniProtKB-KW"/>
</dbReference>
<feature type="domain" description="MYND-type" evidence="5">
    <location>
        <begin position="250"/>
        <end position="286"/>
    </location>
</feature>
<evidence type="ECO:0000259" key="5">
    <source>
        <dbReference type="PROSITE" id="PS50865"/>
    </source>
</evidence>
<evidence type="ECO:0000313" key="7">
    <source>
        <dbReference type="Proteomes" id="UP001221142"/>
    </source>
</evidence>
<gene>
    <name evidence="6" type="ORF">FB45DRAFT_358999</name>
</gene>
<dbReference type="Proteomes" id="UP001221142">
    <property type="component" value="Unassembled WGS sequence"/>
</dbReference>
<evidence type="ECO:0000256" key="3">
    <source>
        <dbReference type="ARBA" id="ARBA00022833"/>
    </source>
</evidence>
<organism evidence="6 7">
    <name type="scientific">Roridomyces roridus</name>
    <dbReference type="NCBI Taxonomy" id="1738132"/>
    <lineage>
        <taxon>Eukaryota</taxon>
        <taxon>Fungi</taxon>
        <taxon>Dikarya</taxon>
        <taxon>Basidiomycota</taxon>
        <taxon>Agaricomycotina</taxon>
        <taxon>Agaricomycetes</taxon>
        <taxon>Agaricomycetidae</taxon>
        <taxon>Agaricales</taxon>
        <taxon>Marasmiineae</taxon>
        <taxon>Mycenaceae</taxon>
        <taxon>Roridomyces</taxon>
    </lineage>
</organism>
<dbReference type="EMBL" id="JARKIF010000004">
    <property type="protein sequence ID" value="KAJ7641527.1"/>
    <property type="molecule type" value="Genomic_DNA"/>
</dbReference>
<proteinExistence type="predicted"/>
<dbReference type="PROSITE" id="PS01360">
    <property type="entry name" value="ZF_MYND_1"/>
    <property type="match status" value="1"/>
</dbReference>
<keyword evidence="2 4" id="KW-0863">Zinc-finger</keyword>
<dbReference type="AlphaFoldDB" id="A0AAD7C834"/>